<dbReference type="NCBIfam" id="TIGR01766">
    <property type="entry name" value="IS200/IS605 family accessory protein TnpB-like domain"/>
    <property type="match status" value="1"/>
</dbReference>
<dbReference type="NCBIfam" id="NF040570">
    <property type="entry name" value="guided_TnpB"/>
    <property type="match status" value="1"/>
</dbReference>
<dbReference type="STRING" id="1160895.CM19_07275"/>
<feature type="region of interest" description="Disordered" evidence="2">
    <location>
        <begin position="367"/>
        <end position="396"/>
    </location>
</feature>
<organism evidence="4 5">
    <name type="scientific">Candidatus Acidianus copahuensis</name>
    <dbReference type="NCBI Taxonomy" id="1160895"/>
    <lineage>
        <taxon>Archaea</taxon>
        <taxon>Thermoproteota</taxon>
        <taxon>Thermoprotei</taxon>
        <taxon>Sulfolobales</taxon>
        <taxon>Sulfolobaceae</taxon>
        <taxon>Acidianus</taxon>
    </lineage>
</organism>
<evidence type="ECO:0000256" key="2">
    <source>
        <dbReference type="SAM" id="MobiDB-lite"/>
    </source>
</evidence>
<evidence type="ECO:0000259" key="3">
    <source>
        <dbReference type="Pfam" id="PF07282"/>
    </source>
</evidence>
<protein>
    <recommendedName>
        <fullName evidence="3">Cas12f1-like TNB domain-containing protein</fullName>
    </recommendedName>
</protein>
<reference evidence="4 5" key="1">
    <citation type="submission" date="2014-03" db="EMBL/GenBank/DDBJ databases">
        <title>Draft genome sequence of the novel thermoacidophilic archaea Acidianus copahuensis ALE1 strain, isolated from Copahue volcanic area in Neuquen Argentina.</title>
        <authorList>
            <person name="Urbieta M.S."/>
            <person name="Rascovan N."/>
            <person name="Castro C."/>
            <person name="Revale S."/>
            <person name="Giaveno M.A."/>
            <person name="Vazquez M.P."/>
            <person name="Donati E.R."/>
        </authorList>
    </citation>
    <scope>NUCLEOTIDE SEQUENCE [LARGE SCALE GENOMIC DNA]</scope>
    <source>
        <strain evidence="4 5">ALE1</strain>
    </source>
</reference>
<dbReference type="Proteomes" id="UP000024332">
    <property type="component" value="Unassembled WGS sequence"/>
</dbReference>
<dbReference type="RefSeq" id="WP_048099710.1">
    <property type="nucleotide sequence ID" value="NZ_JFZT01000043.1"/>
</dbReference>
<keyword evidence="1" id="KW-0238">DNA-binding</keyword>
<dbReference type="OrthoDB" id="42545at2157"/>
<sequence>MSSDEGVLTRTIILKVSPEEDINFSKWKTATNLVLKWFLHKAVWTKRNGEYTISLNKVQQVWYKELREKFGFSSYQAIACLRQAIAIAKSWMNNPNKEREPRLRKDVLWLKIDDIKEVNKEYVETSSYGKLVVEGYSSTFDEVKEWKRGEARLMKQGDEYYLHVSYEREVELPTPSSNAIAVDINVKETVYGDGKHERRDETPVERLINKRGYVSTLQKKYPSWRSLKRVLLRIVAVYKNIHDSLVDWARKEAIRIVNYAKRLGKDTIILEDLNGLNERQPDLKKSWRERFQYMAYRTLQTWISWEGFKHGIAVIKVPAFYTSTRCPYDGEEMVEVGHRLFKCKKCGFQADRDSIAVLNLLRRGISGDPNSHHSEGSVRPQSGGTDEPHLKGTISL</sequence>
<evidence type="ECO:0000313" key="4">
    <source>
        <dbReference type="EMBL" id="EZQ06584.1"/>
    </source>
</evidence>
<comment type="caution">
    <text evidence="4">The sequence shown here is derived from an EMBL/GenBank/DDBJ whole genome shotgun (WGS) entry which is preliminary data.</text>
</comment>
<dbReference type="EMBL" id="JFZT01000043">
    <property type="protein sequence ID" value="EZQ06584.1"/>
    <property type="molecule type" value="Genomic_DNA"/>
</dbReference>
<evidence type="ECO:0000313" key="5">
    <source>
        <dbReference type="Proteomes" id="UP000024332"/>
    </source>
</evidence>
<name>A0A031LQ87_9CREN</name>
<feature type="domain" description="Cas12f1-like TNB" evidence="3">
    <location>
        <begin position="296"/>
        <end position="360"/>
    </location>
</feature>
<dbReference type="InterPro" id="IPR010095">
    <property type="entry name" value="Cas12f1-like_TNB"/>
</dbReference>
<proteinExistence type="predicted"/>
<accession>A0A031LQ87</accession>
<dbReference type="Pfam" id="PF07282">
    <property type="entry name" value="Cas12f1-like_TNB"/>
    <property type="match status" value="1"/>
</dbReference>
<dbReference type="GO" id="GO:0003677">
    <property type="term" value="F:DNA binding"/>
    <property type="evidence" value="ECO:0007669"/>
    <property type="project" value="UniProtKB-KW"/>
</dbReference>
<keyword evidence="5" id="KW-1185">Reference proteome</keyword>
<gene>
    <name evidence="4" type="ORF">CM19_07275</name>
</gene>
<dbReference type="AlphaFoldDB" id="A0A031LQ87"/>
<evidence type="ECO:0000256" key="1">
    <source>
        <dbReference type="ARBA" id="ARBA00023125"/>
    </source>
</evidence>